<keyword evidence="6" id="KW-0560">Oxidoreductase</keyword>
<dbReference type="InterPro" id="IPR004852">
    <property type="entry name" value="Di-haem_cyt_c_peroxidsae"/>
</dbReference>
<gene>
    <name evidence="10" type="ORF">GCM10022389_18130</name>
</gene>
<keyword evidence="11" id="KW-1185">Reference proteome</keyword>
<dbReference type="EMBL" id="BAABCT010000004">
    <property type="protein sequence ID" value="GAA4073090.1"/>
    <property type="molecule type" value="Genomic_DNA"/>
</dbReference>
<comment type="subcellular location">
    <subcellularLocation>
        <location evidence="1">Periplasm</location>
    </subcellularLocation>
</comment>
<accession>A0ABP7VU87</accession>
<dbReference type="PANTHER" id="PTHR30600">
    <property type="entry name" value="CYTOCHROME C PEROXIDASE-RELATED"/>
    <property type="match status" value="1"/>
</dbReference>
<dbReference type="RefSeq" id="WP_344816394.1">
    <property type="nucleotide sequence ID" value="NZ_BAABCT010000004.1"/>
</dbReference>
<evidence type="ECO:0000256" key="2">
    <source>
        <dbReference type="ARBA" id="ARBA00022617"/>
    </source>
</evidence>
<feature type="domain" description="Cytochrome c" evidence="9">
    <location>
        <begin position="51"/>
        <end position="188"/>
    </location>
</feature>
<keyword evidence="7 8" id="KW-0408">Iron</keyword>
<protein>
    <submittedName>
        <fullName evidence="10">Cytochrome c peroxidase</fullName>
    </submittedName>
</protein>
<dbReference type="PROSITE" id="PS51007">
    <property type="entry name" value="CYTC"/>
    <property type="match status" value="2"/>
</dbReference>
<feature type="domain" description="Cytochrome c" evidence="9">
    <location>
        <begin position="203"/>
        <end position="325"/>
    </location>
</feature>
<dbReference type="InterPro" id="IPR036909">
    <property type="entry name" value="Cyt_c-like_dom_sf"/>
</dbReference>
<keyword evidence="10" id="KW-0575">Peroxidase</keyword>
<keyword evidence="5" id="KW-0574">Periplasm</keyword>
<dbReference type="InterPro" id="IPR009056">
    <property type="entry name" value="Cyt_c-like_dom"/>
</dbReference>
<evidence type="ECO:0000256" key="6">
    <source>
        <dbReference type="ARBA" id="ARBA00023002"/>
    </source>
</evidence>
<evidence type="ECO:0000256" key="3">
    <source>
        <dbReference type="ARBA" id="ARBA00022723"/>
    </source>
</evidence>
<dbReference type="SUPFAM" id="SSF46626">
    <property type="entry name" value="Cytochrome c"/>
    <property type="match status" value="2"/>
</dbReference>
<reference evidence="11" key="1">
    <citation type="journal article" date="2019" name="Int. J. Syst. Evol. Microbiol.">
        <title>The Global Catalogue of Microorganisms (GCM) 10K type strain sequencing project: providing services to taxonomists for standard genome sequencing and annotation.</title>
        <authorList>
            <consortium name="The Broad Institute Genomics Platform"/>
            <consortium name="The Broad Institute Genome Sequencing Center for Infectious Disease"/>
            <person name="Wu L."/>
            <person name="Ma J."/>
        </authorList>
    </citation>
    <scope>NUCLEOTIDE SEQUENCE [LARGE SCALE GENOMIC DNA]</scope>
    <source>
        <strain evidence="11">JCM 17069</strain>
    </source>
</reference>
<dbReference type="Pfam" id="PF03150">
    <property type="entry name" value="CCP_MauG"/>
    <property type="match status" value="1"/>
</dbReference>
<evidence type="ECO:0000256" key="4">
    <source>
        <dbReference type="ARBA" id="ARBA00022729"/>
    </source>
</evidence>
<dbReference type="GO" id="GO:0004601">
    <property type="term" value="F:peroxidase activity"/>
    <property type="evidence" value="ECO:0007669"/>
    <property type="project" value="UniProtKB-KW"/>
</dbReference>
<evidence type="ECO:0000256" key="7">
    <source>
        <dbReference type="ARBA" id="ARBA00023004"/>
    </source>
</evidence>
<keyword evidence="4" id="KW-0732">Signal</keyword>
<dbReference type="Gene3D" id="1.10.760.10">
    <property type="entry name" value="Cytochrome c-like domain"/>
    <property type="match status" value="2"/>
</dbReference>
<evidence type="ECO:0000256" key="1">
    <source>
        <dbReference type="ARBA" id="ARBA00004418"/>
    </source>
</evidence>
<sequence>MRKTLLLLGFSISIFGILAFSKSYFTPIYFEVPKGFPKPIYNFKDNPLTEEGFQLGRKLFYDPILSKDSTISCASCHLQQTGFTHVDHDLSHGIDGKIGTRNSLTLQNLAWSKTFMWDGGVNYLDVQAIAPITSEVEMNETLENVVNKLNNSKEYQELFHKAFGTKKISGQLTLKAISQFVVSLTTSNSKYDKVIRKEDKFTEMEQKGYVLFKQNCASCHTEPLFTNHNFKNNGLPIDTTLNDFGRMKVTQNSKDSLLFKVPTLRNIEFTFPYMHDGRFKTLSEVVKHYNFGIQKSKTLSKELETPLNLSDNQRVELVSFLKTLTDKEFLFNPRYNFQKIINKNARIKKNYRLIK</sequence>
<dbReference type="InterPro" id="IPR051395">
    <property type="entry name" value="Cytochrome_c_Peroxidase/MauG"/>
</dbReference>
<name>A0ABP7VU87_9FLAO</name>
<dbReference type="Pfam" id="PF00034">
    <property type="entry name" value="Cytochrom_C"/>
    <property type="match status" value="1"/>
</dbReference>
<comment type="caution">
    <text evidence="10">The sequence shown here is derived from an EMBL/GenBank/DDBJ whole genome shotgun (WGS) entry which is preliminary data.</text>
</comment>
<keyword evidence="2 8" id="KW-0349">Heme</keyword>
<dbReference type="PIRSF" id="PIRSF000294">
    <property type="entry name" value="Cytochrome-c_peroxidase"/>
    <property type="match status" value="1"/>
</dbReference>
<dbReference type="PANTHER" id="PTHR30600:SF10">
    <property type="entry name" value="BLL6722 PROTEIN"/>
    <property type="match status" value="1"/>
</dbReference>
<dbReference type="InterPro" id="IPR026259">
    <property type="entry name" value="MauG/Cytc_peroxidase"/>
</dbReference>
<evidence type="ECO:0000256" key="5">
    <source>
        <dbReference type="ARBA" id="ARBA00022764"/>
    </source>
</evidence>
<proteinExistence type="predicted"/>
<keyword evidence="3 8" id="KW-0479">Metal-binding</keyword>
<organism evidence="10 11">
    <name type="scientific">Flavobacterium cheonanense</name>
    <dbReference type="NCBI Taxonomy" id="706183"/>
    <lineage>
        <taxon>Bacteria</taxon>
        <taxon>Pseudomonadati</taxon>
        <taxon>Bacteroidota</taxon>
        <taxon>Flavobacteriia</taxon>
        <taxon>Flavobacteriales</taxon>
        <taxon>Flavobacteriaceae</taxon>
        <taxon>Flavobacterium</taxon>
    </lineage>
</organism>
<evidence type="ECO:0000256" key="8">
    <source>
        <dbReference type="PROSITE-ProRule" id="PRU00433"/>
    </source>
</evidence>
<dbReference type="Proteomes" id="UP001500367">
    <property type="component" value="Unassembled WGS sequence"/>
</dbReference>
<evidence type="ECO:0000313" key="10">
    <source>
        <dbReference type="EMBL" id="GAA4073090.1"/>
    </source>
</evidence>
<evidence type="ECO:0000259" key="9">
    <source>
        <dbReference type="PROSITE" id="PS51007"/>
    </source>
</evidence>
<evidence type="ECO:0000313" key="11">
    <source>
        <dbReference type="Proteomes" id="UP001500367"/>
    </source>
</evidence>